<dbReference type="RefSeq" id="WP_191616864.1">
    <property type="nucleotide sequence ID" value="NZ_JACYFG010000013.1"/>
</dbReference>
<keyword evidence="3" id="KW-1185">Reference proteome</keyword>
<dbReference type="AlphaFoldDB" id="A0A927F8C6"/>
<evidence type="ECO:0000313" key="3">
    <source>
        <dbReference type="Proteomes" id="UP000622317"/>
    </source>
</evidence>
<dbReference type="Gene3D" id="3.20.20.150">
    <property type="entry name" value="Divalent-metal-dependent TIM barrel enzymes"/>
    <property type="match status" value="1"/>
</dbReference>
<name>A0A927F8C6_9BACT</name>
<dbReference type="Proteomes" id="UP000622317">
    <property type="component" value="Unassembled WGS sequence"/>
</dbReference>
<dbReference type="PANTHER" id="PTHR12110:SF52">
    <property type="entry name" value="XYLOSE ISOMERASE"/>
    <property type="match status" value="1"/>
</dbReference>
<reference evidence="2" key="1">
    <citation type="submission" date="2020-09" db="EMBL/GenBank/DDBJ databases">
        <title>Pelagicoccus enzymogenes sp. nov. with an EPS production, isolated from marine sediment.</title>
        <authorList>
            <person name="Feng X."/>
        </authorList>
    </citation>
    <scope>NUCLEOTIDE SEQUENCE</scope>
    <source>
        <strain evidence="2">NFK12</strain>
    </source>
</reference>
<accession>A0A927F8C6</accession>
<dbReference type="EMBL" id="JACYFG010000013">
    <property type="protein sequence ID" value="MBD5779734.1"/>
    <property type="molecule type" value="Genomic_DNA"/>
</dbReference>
<keyword evidence="2" id="KW-0413">Isomerase</keyword>
<sequence>MSFEKLCLHTITTKPWDLQTAVQKYAAAGIGGVSIWRDSAQAYSGGLKAAGDMTRSEGLEIVSYVRGGFFTGLDAASRQVAIDENKKLIDEAAELGAPLIVLVCGATPGQSLFTSREQIADGLAAVMPHAEAAGVKLGIEPLHPMYADSRSAVSTMAQSNAICDIVQHKNLGITVDVFHVWWDDALQAQIKLTGEKGRLFSFHICDWKNNPEDMLNDRGLMGEGVIDIPQIRSWVREAGFDGYDEVEIFSNRYWAMDQDEYLEKIKQAFLDTK</sequence>
<dbReference type="InterPro" id="IPR036237">
    <property type="entry name" value="Xyl_isomerase-like_sf"/>
</dbReference>
<proteinExistence type="predicted"/>
<evidence type="ECO:0000313" key="2">
    <source>
        <dbReference type="EMBL" id="MBD5779734.1"/>
    </source>
</evidence>
<dbReference type="Pfam" id="PF01261">
    <property type="entry name" value="AP_endonuc_2"/>
    <property type="match status" value="1"/>
</dbReference>
<comment type="caution">
    <text evidence="2">The sequence shown here is derived from an EMBL/GenBank/DDBJ whole genome shotgun (WGS) entry which is preliminary data.</text>
</comment>
<feature type="domain" description="Xylose isomerase-like TIM barrel" evidence="1">
    <location>
        <begin position="23"/>
        <end position="257"/>
    </location>
</feature>
<dbReference type="SUPFAM" id="SSF51658">
    <property type="entry name" value="Xylose isomerase-like"/>
    <property type="match status" value="1"/>
</dbReference>
<dbReference type="PANTHER" id="PTHR12110">
    <property type="entry name" value="HYDROXYPYRUVATE ISOMERASE"/>
    <property type="match status" value="1"/>
</dbReference>
<dbReference type="InterPro" id="IPR050312">
    <property type="entry name" value="IolE/XylAMocC-like"/>
</dbReference>
<gene>
    <name evidence="2" type="ORF">IEN85_09545</name>
</gene>
<evidence type="ECO:0000259" key="1">
    <source>
        <dbReference type="Pfam" id="PF01261"/>
    </source>
</evidence>
<dbReference type="GO" id="GO:0016853">
    <property type="term" value="F:isomerase activity"/>
    <property type="evidence" value="ECO:0007669"/>
    <property type="project" value="UniProtKB-KW"/>
</dbReference>
<dbReference type="InterPro" id="IPR013022">
    <property type="entry name" value="Xyl_isomerase-like_TIM-brl"/>
</dbReference>
<organism evidence="2 3">
    <name type="scientific">Pelagicoccus enzymogenes</name>
    <dbReference type="NCBI Taxonomy" id="2773457"/>
    <lineage>
        <taxon>Bacteria</taxon>
        <taxon>Pseudomonadati</taxon>
        <taxon>Verrucomicrobiota</taxon>
        <taxon>Opitutia</taxon>
        <taxon>Puniceicoccales</taxon>
        <taxon>Pelagicoccaceae</taxon>
        <taxon>Pelagicoccus</taxon>
    </lineage>
</organism>
<protein>
    <submittedName>
        <fullName evidence="2">Sugar phosphate isomerase/epimerase</fullName>
    </submittedName>
</protein>